<reference evidence="1" key="1">
    <citation type="journal article" date="2020" name="Nature">
        <title>Giant virus diversity and host interactions through global metagenomics.</title>
        <authorList>
            <person name="Schulz F."/>
            <person name="Roux S."/>
            <person name="Paez-Espino D."/>
            <person name="Jungbluth S."/>
            <person name="Walsh D.A."/>
            <person name="Denef V.J."/>
            <person name="McMahon K.D."/>
            <person name="Konstantinidis K.T."/>
            <person name="Eloe-Fadrosh E.A."/>
            <person name="Kyrpides N.C."/>
            <person name="Woyke T."/>
        </authorList>
    </citation>
    <scope>NUCLEOTIDE SEQUENCE</scope>
    <source>
        <strain evidence="1">GVMAG-M-3300023174-24</strain>
    </source>
</reference>
<evidence type="ECO:0000313" key="1">
    <source>
        <dbReference type="EMBL" id="QHT17177.1"/>
    </source>
</evidence>
<dbReference type="AlphaFoldDB" id="A0A6C0DKW6"/>
<name>A0A6C0DKW6_9ZZZZ</name>
<dbReference type="EMBL" id="MN739632">
    <property type="protein sequence ID" value="QHT17177.1"/>
    <property type="molecule type" value="Genomic_DNA"/>
</dbReference>
<proteinExistence type="predicted"/>
<protein>
    <submittedName>
        <fullName evidence="1">Uncharacterized protein</fullName>
    </submittedName>
</protein>
<accession>A0A6C0DKW6</accession>
<sequence>MDLSNNNCDIENIVTNGFVDDVTLKYLMNKNHYHRYLSHSDPKKHAELEEYFSNIRKYKMNIMRLTNELIENPKKQINTEINDIFEAFMKSLIKYFKYKEIENAGSDEEDMLFGHSMNDNSNSTDDDLAPVTSLIGSFWGKERIKKSNHTNIYNMNYIPRKNSFS</sequence>
<organism evidence="1">
    <name type="scientific">viral metagenome</name>
    <dbReference type="NCBI Taxonomy" id="1070528"/>
    <lineage>
        <taxon>unclassified sequences</taxon>
        <taxon>metagenomes</taxon>
        <taxon>organismal metagenomes</taxon>
    </lineage>
</organism>